<sequence>MDTLFLQSGISGIASSIIANDYAPRSNKSPVFSRFFFRNSLNFQRIGSSATYNDIAVNDAVMDEPEGEEEGQNGNWIFEVFHLNSVWRGEQENDANDEEECDICRVDEDEDEEKEEVRFDRESFSRMLRRVSLPEARMYAHMSHLGSLAYSIPKIKPGNLLKRCGLRFVTSSIEKKELIAAAEKNQSSGAIQKEETNEKNAGEREEEENAELKISACAACGIAVVDGSFEVSNESVDTVNVINTEVGSLMANTDSITEIVAAYEEVKQAVADDLKSTSSSPCEWFICDDDQSSTRYFVIQGSETFSSWQANLLFEPVQFEELDVLVHRGIYQAAKGTYQQMLPEVHAHLKSQGSRATFRFTGHSLGGSLALLINLMLLIRKEVPISSLLPVITFGSPSIMCGGDCLLEKLGLPRSHVQAITMHRDIVPRAFSCKYPNHVVKLLKAVNASFRSHPCLNNQKLLYAPTGQLLILQPDEKFSPSHHLLPSGSGLYIMSGPLSESSDTENQLQAAQLVFLNSPHPLEILSDRSAYGPGGTIQRDHDMNSYLKSVRTVIHQELSQIRMARKEQKRKVRWSLVARGGSDLDIVGGRSVVSVRIIQDQPPFSGIMMTGRESLKRFSRLVASQHMQMFLVLLFPARFLLLETYNLISLR</sequence>
<dbReference type="PANTHER" id="PTHR46483">
    <property type="entry name" value="PHOSPHOLIPASE A1 PLIP2, CHLOROPLASTIC"/>
    <property type="match status" value="1"/>
</dbReference>
<feature type="compositionally biased region" description="Basic and acidic residues" evidence="2">
    <location>
        <begin position="192"/>
        <end position="203"/>
    </location>
</feature>
<dbReference type="GO" id="GO:0008970">
    <property type="term" value="F:phospholipase A1 activity"/>
    <property type="evidence" value="ECO:0007669"/>
    <property type="project" value="InterPro"/>
</dbReference>
<dbReference type="CDD" id="cd00519">
    <property type="entry name" value="Lipase_3"/>
    <property type="match status" value="1"/>
</dbReference>
<name>A0A1S2XWY2_CICAR</name>
<evidence type="ECO:0000256" key="1">
    <source>
        <dbReference type="ARBA" id="ARBA00022801"/>
    </source>
</evidence>
<dbReference type="PaxDb" id="3827-XP_004494932.1"/>
<accession>A0A1S2XWY2</accession>
<dbReference type="STRING" id="3827.A0A1S2XWY2"/>
<dbReference type="PANTHER" id="PTHR46483:SF4">
    <property type="entry name" value="PHOSPHOLIPASE A1 PLIP2, CHLOROPLASTIC"/>
    <property type="match status" value="1"/>
</dbReference>
<dbReference type="AlphaFoldDB" id="A0A1S2XWY2"/>
<dbReference type="InterPro" id="IPR029058">
    <property type="entry name" value="AB_hydrolase_fold"/>
</dbReference>
<gene>
    <name evidence="5" type="primary">LOC101493817</name>
</gene>
<dbReference type="RefSeq" id="XP_004494932.1">
    <property type="nucleotide sequence ID" value="XM_004494875.3"/>
</dbReference>
<dbReference type="InterPro" id="IPR043367">
    <property type="entry name" value="PLIP1/2/3"/>
</dbReference>
<proteinExistence type="predicted"/>
<dbReference type="OrthoDB" id="438440at2759"/>
<dbReference type="GO" id="GO:0006629">
    <property type="term" value="P:lipid metabolic process"/>
    <property type="evidence" value="ECO:0007669"/>
    <property type="project" value="InterPro"/>
</dbReference>
<dbReference type="Gene3D" id="3.40.50.1820">
    <property type="entry name" value="alpha/beta hydrolase"/>
    <property type="match status" value="1"/>
</dbReference>
<dbReference type="GeneID" id="101493817"/>
<organism evidence="4 5">
    <name type="scientific">Cicer arietinum</name>
    <name type="common">Chickpea</name>
    <name type="synonym">Garbanzo</name>
    <dbReference type="NCBI Taxonomy" id="3827"/>
    <lineage>
        <taxon>Eukaryota</taxon>
        <taxon>Viridiplantae</taxon>
        <taxon>Streptophyta</taxon>
        <taxon>Embryophyta</taxon>
        <taxon>Tracheophyta</taxon>
        <taxon>Spermatophyta</taxon>
        <taxon>Magnoliopsida</taxon>
        <taxon>eudicotyledons</taxon>
        <taxon>Gunneridae</taxon>
        <taxon>Pentapetalae</taxon>
        <taxon>rosids</taxon>
        <taxon>fabids</taxon>
        <taxon>Fabales</taxon>
        <taxon>Fabaceae</taxon>
        <taxon>Papilionoideae</taxon>
        <taxon>50 kb inversion clade</taxon>
        <taxon>NPAAA clade</taxon>
        <taxon>Hologalegina</taxon>
        <taxon>IRL clade</taxon>
        <taxon>Cicereae</taxon>
        <taxon>Cicer</taxon>
    </lineage>
</organism>
<dbReference type="InterPro" id="IPR002921">
    <property type="entry name" value="Fungal_lipase-type"/>
</dbReference>
<dbReference type="Proteomes" id="UP000087171">
    <property type="component" value="Chromosome Ca3"/>
</dbReference>
<dbReference type="Pfam" id="PF01764">
    <property type="entry name" value="Lipase_3"/>
    <property type="match status" value="1"/>
</dbReference>
<keyword evidence="1" id="KW-0378">Hydrolase</keyword>
<evidence type="ECO:0000259" key="3">
    <source>
        <dbReference type="Pfam" id="PF01764"/>
    </source>
</evidence>
<dbReference type="SUPFAM" id="SSF53474">
    <property type="entry name" value="alpha/beta-Hydrolases"/>
    <property type="match status" value="1"/>
</dbReference>
<evidence type="ECO:0000313" key="5">
    <source>
        <dbReference type="RefSeq" id="XP_004494932.1"/>
    </source>
</evidence>
<feature type="region of interest" description="Disordered" evidence="2">
    <location>
        <begin position="184"/>
        <end position="207"/>
    </location>
</feature>
<reference evidence="5" key="2">
    <citation type="submission" date="2025-08" db="UniProtKB">
        <authorList>
            <consortium name="RefSeq"/>
        </authorList>
    </citation>
    <scope>IDENTIFICATION</scope>
    <source>
        <tissue evidence="5">Etiolated seedlings</tissue>
    </source>
</reference>
<dbReference type="KEGG" id="cam:101493817"/>
<reference evidence="4" key="1">
    <citation type="journal article" date="2013" name="Nat. Biotechnol.">
        <title>Draft genome sequence of chickpea (Cicer arietinum) provides a resource for trait improvement.</title>
        <authorList>
            <person name="Varshney R.K."/>
            <person name="Song C."/>
            <person name="Saxena R.K."/>
            <person name="Azam S."/>
            <person name="Yu S."/>
            <person name="Sharpe A.G."/>
            <person name="Cannon S."/>
            <person name="Baek J."/>
            <person name="Rosen B.D."/>
            <person name="Tar'an B."/>
            <person name="Millan T."/>
            <person name="Zhang X."/>
            <person name="Ramsay L.D."/>
            <person name="Iwata A."/>
            <person name="Wang Y."/>
            <person name="Nelson W."/>
            <person name="Farmer A.D."/>
            <person name="Gaur P.M."/>
            <person name="Soderlund C."/>
            <person name="Penmetsa R.V."/>
            <person name="Xu C."/>
            <person name="Bharti A.K."/>
            <person name="He W."/>
            <person name="Winter P."/>
            <person name="Zhao S."/>
            <person name="Hane J.K."/>
            <person name="Carrasquilla-Garcia N."/>
            <person name="Condie J.A."/>
            <person name="Upadhyaya H.D."/>
            <person name="Luo M.C."/>
            <person name="Thudi M."/>
            <person name="Gowda C.L."/>
            <person name="Singh N.P."/>
            <person name="Lichtenzveig J."/>
            <person name="Gali K.K."/>
            <person name="Rubio J."/>
            <person name="Nadarajan N."/>
            <person name="Dolezel J."/>
            <person name="Bansal K.C."/>
            <person name="Xu X."/>
            <person name="Edwards D."/>
            <person name="Zhang G."/>
            <person name="Kahl G."/>
            <person name="Gil J."/>
            <person name="Singh K.B."/>
            <person name="Datta S.K."/>
            <person name="Jackson S.A."/>
            <person name="Wang J."/>
            <person name="Cook D.R."/>
        </authorList>
    </citation>
    <scope>NUCLEOTIDE SEQUENCE [LARGE SCALE GENOMIC DNA]</scope>
    <source>
        <strain evidence="4">cv. CDC Frontier</strain>
    </source>
</reference>
<evidence type="ECO:0000313" key="4">
    <source>
        <dbReference type="Proteomes" id="UP000087171"/>
    </source>
</evidence>
<keyword evidence="4" id="KW-1185">Reference proteome</keyword>
<evidence type="ECO:0000256" key="2">
    <source>
        <dbReference type="SAM" id="MobiDB-lite"/>
    </source>
</evidence>
<feature type="domain" description="Fungal lipase-type" evidence="3">
    <location>
        <begin position="297"/>
        <end position="433"/>
    </location>
</feature>
<protein>
    <submittedName>
        <fullName evidence="5">Phospholipase A1 PLIP2, chloroplastic</fullName>
    </submittedName>
</protein>
<dbReference type="eggNOG" id="ENOG502QU4P">
    <property type="taxonomic scope" value="Eukaryota"/>
</dbReference>